<reference evidence="2 3" key="1">
    <citation type="submission" date="2014-04" db="EMBL/GenBank/DDBJ databases">
        <authorList>
            <consortium name="DOE Joint Genome Institute"/>
            <person name="Kuo A."/>
            <person name="Kohler A."/>
            <person name="Nagy L.G."/>
            <person name="Floudas D."/>
            <person name="Copeland A."/>
            <person name="Barry K.W."/>
            <person name="Cichocki N."/>
            <person name="Veneault-Fourrey C."/>
            <person name="LaButti K."/>
            <person name="Lindquist E.A."/>
            <person name="Lipzen A."/>
            <person name="Lundell T."/>
            <person name="Morin E."/>
            <person name="Murat C."/>
            <person name="Sun H."/>
            <person name="Tunlid A."/>
            <person name="Henrissat B."/>
            <person name="Grigoriev I.V."/>
            <person name="Hibbett D.S."/>
            <person name="Martin F."/>
            <person name="Nordberg H.P."/>
            <person name="Cantor M.N."/>
            <person name="Hua S.X."/>
        </authorList>
    </citation>
    <scope>NUCLEOTIDE SEQUENCE [LARGE SCALE GENOMIC DNA]</scope>
    <source>
        <strain evidence="2 3">Foug A</strain>
    </source>
</reference>
<dbReference type="STRING" id="1036808.A0A0C3EMY1"/>
<gene>
    <name evidence="2" type="ORF">SCLCIDRAFT_1208014</name>
</gene>
<dbReference type="Proteomes" id="UP000053989">
    <property type="component" value="Unassembled WGS sequence"/>
</dbReference>
<name>A0A0C3EMY1_9AGAM</name>
<feature type="region of interest" description="Disordered" evidence="1">
    <location>
        <begin position="299"/>
        <end position="418"/>
    </location>
</feature>
<feature type="compositionally biased region" description="Polar residues" evidence="1">
    <location>
        <begin position="372"/>
        <end position="385"/>
    </location>
</feature>
<reference evidence="3" key="2">
    <citation type="submission" date="2015-01" db="EMBL/GenBank/DDBJ databases">
        <title>Evolutionary Origins and Diversification of the Mycorrhizal Mutualists.</title>
        <authorList>
            <consortium name="DOE Joint Genome Institute"/>
            <consortium name="Mycorrhizal Genomics Consortium"/>
            <person name="Kohler A."/>
            <person name="Kuo A."/>
            <person name="Nagy L.G."/>
            <person name="Floudas D."/>
            <person name="Copeland A."/>
            <person name="Barry K.W."/>
            <person name="Cichocki N."/>
            <person name="Veneault-Fourrey C."/>
            <person name="LaButti K."/>
            <person name="Lindquist E.A."/>
            <person name="Lipzen A."/>
            <person name="Lundell T."/>
            <person name="Morin E."/>
            <person name="Murat C."/>
            <person name="Riley R."/>
            <person name="Ohm R."/>
            <person name="Sun H."/>
            <person name="Tunlid A."/>
            <person name="Henrissat B."/>
            <person name="Grigoriev I.V."/>
            <person name="Hibbett D.S."/>
            <person name="Martin F."/>
        </authorList>
    </citation>
    <scope>NUCLEOTIDE SEQUENCE [LARGE SCALE GENOMIC DNA]</scope>
    <source>
        <strain evidence="3">Foug A</strain>
    </source>
</reference>
<dbReference type="EMBL" id="KN822006">
    <property type="protein sequence ID" value="KIM69559.1"/>
    <property type="molecule type" value="Genomic_DNA"/>
</dbReference>
<dbReference type="InParanoid" id="A0A0C3EMY1"/>
<feature type="compositionally biased region" description="Low complexity" evidence="1">
    <location>
        <begin position="329"/>
        <end position="366"/>
    </location>
</feature>
<evidence type="ECO:0000256" key="1">
    <source>
        <dbReference type="SAM" id="MobiDB-lite"/>
    </source>
</evidence>
<feature type="compositionally biased region" description="Polar residues" evidence="1">
    <location>
        <begin position="140"/>
        <end position="149"/>
    </location>
</feature>
<sequence>MLGTRPTAVLLDGDRRNITKTPGRALANPRNALQENACRDVPMTVNAKGKRIVHNTPLPLKTLQTDRVLKNAPGKQTQVSKLRETPLIRPLGDKTPFPNRIANRVVPPLSGSKITNPTLLLDGSLRTSSTRKHDRLPRSASKTFETPVTSGNHWDVSDIDIEIGGVVANQSLEEEDYDEVEYMPPKVEDVSYEPPFELPNYREVGKTLMALIRSFPLEDNPPTVPSFSNEVLESKNDELSLPSIEGDDLFVGVKAEVKRSVKAPEAVPSLRKPQQKSEFRNLTITKTATCISRSTVPIPARKLSPIPTTHRLPPTGPNRPAHSTSRPPAACISSSARATRASSVLRSRSVAPSHTSTTSTRTTSLTLDKPSITRNTGTTKETVSGRTRPRFGSTSKPPPSSMSKPASRTGNDVRGTPKDLEGLIIFEDTWDIEEFRFDV</sequence>
<dbReference type="HOGENOM" id="CLU_041568_0_0_1"/>
<organism evidence="2 3">
    <name type="scientific">Scleroderma citrinum Foug A</name>
    <dbReference type="NCBI Taxonomy" id="1036808"/>
    <lineage>
        <taxon>Eukaryota</taxon>
        <taxon>Fungi</taxon>
        <taxon>Dikarya</taxon>
        <taxon>Basidiomycota</taxon>
        <taxon>Agaricomycotina</taxon>
        <taxon>Agaricomycetes</taxon>
        <taxon>Agaricomycetidae</taxon>
        <taxon>Boletales</taxon>
        <taxon>Sclerodermatineae</taxon>
        <taxon>Sclerodermataceae</taxon>
        <taxon>Scleroderma</taxon>
    </lineage>
</organism>
<accession>A0A0C3EMY1</accession>
<dbReference type="AlphaFoldDB" id="A0A0C3EMY1"/>
<evidence type="ECO:0000313" key="2">
    <source>
        <dbReference type="EMBL" id="KIM69559.1"/>
    </source>
</evidence>
<dbReference type="OrthoDB" id="3266915at2759"/>
<proteinExistence type="predicted"/>
<feature type="region of interest" description="Disordered" evidence="1">
    <location>
        <begin position="127"/>
        <end position="149"/>
    </location>
</feature>
<evidence type="ECO:0000313" key="3">
    <source>
        <dbReference type="Proteomes" id="UP000053989"/>
    </source>
</evidence>
<keyword evidence="3" id="KW-1185">Reference proteome</keyword>
<protein>
    <submittedName>
        <fullName evidence="2">Uncharacterized protein</fullName>
    </submittedName>
</protein>